<organism evidence="2 3">
    <name type="scientific">Hermetia illucens</name>
    <name type="common">Black soldier fly</name>
    <dbReference type="NCBI Taxonomy" id="343691"/>
    <lineage>
        <taxon>Eukaryota</taxon>
        <taxon>Metazoa</taxon>
        <taxon>Ecdysozoa</taxon>
        <taxon>Arthropoda</taxon>
        <taxon>Hexapoda</taxon>
        <taxon>Insecta</taxon>
        <taxon>Pterygota</taxon>
        <taxon>Neoptera</taxon>
        <taxon>Endopterygota</taxon>
        <taxon>Diptera</taxon>
        <taxon>Brachycera</taxon>
        <taxon>Stratiomyomorpha</taxon>
        <taxon>Stratiomyidae</taxon>
        <taxon>Hermetiinae</taxon>
        <taxon>Hermetia</taxon>
    </lineage>
</organism>
<evidence type="ECO:0000259" key="1">
    <source>
        <dbReference type="PROSITE" id="PS51465"/>
    </source>
</evidence>
<evidence type="ECO:0000313" key="2">
    <source>
        <dbReference type="EMBL" id="CAD7084925.1"/>
    </source>
</evidence>
<dbReference type="InterPro" id="IPR002350">
    <property type="entry name" value="Kazal_dom"/>
</dbReference>
<dbReference type="Pfam" id="PF07648">
    <property type="entry name" value="Kazal_2"/>
    <property type="match status" value="2"/>
</dbReference>
<dbReference type="AlphaFoldDB" id="A0A7R8UQS4"/>
<keyword evidence="3" id="KW-1185">Reference proteome</keyword>
<sequence>MNTTMCRTNKIWKELPFNECIPANHKNLCQTICPPINELICATDGTTYRIESSEINAKWMRKNRNKDWKERPLNECTAKGHKKRSTSCPAMCPMVYGPVCATDGTTSKIFGNQCEMNVANCQANRWRATRSNDCVQ</sequence>
<proteinExistence type="predicted"/>
<dbReference type="FunCoup" id="A0A7R8UQS4">
    <property type="interactions" value="75"/>
</dbReference>
<gene>
    <name evidence="2" type="ORF">HERILL_LOCUS7797</name>
</gene>
<protein>
    <recommendedName>
        <fullName evidence="1">Kazal-like domain-containing protein</fullName>
    </recommendedName>
</protein>
<dbReference type="SMART" id="SM00280">
    <property type="entry name" value="KAZAL"/>
    <property type="match status" value="1"/>
</dbReference>
<dbReference type="EMBL" id="LR899011">
    <property type="protein sequence ID" value="CAD7084925.1"/>
    <property type="molecule type" value="Genomic_DNA"/>
</dbReference>
<evidence type="ECO:0000313" key="3">
    <source>
        <dbReference type="Proteomes" id="UP000594454"/>
    </source>
</evidence>
<dbReference type="SUPFAM" id="SSF100895">
    <property type="entry name" value="Kazal-type serine protease inhibitors"/>
    <property type="match status" value="2"/>
</dbReference>
<dbReference type="PROSITE" id="PS51465">
    <property type="entry name" value="KAZAL_2"/>
    <property type="match status" value="1"/>
</dbReference>
<name>A0A7R8UQS4_HERIL</name>
<dbReference type="InParanoid" id="A0A7R8UQS4"/>
<feature type="domain" description="Kazal-like" evidence="1">
    <location>
        <begin position="82"/>
        <end position="136"/>
    </location>
</feature>
<dbReference type="Proteomes" id="UP000594454">
    <property type="component" value="Chromosome 3"/>
</dbReference>
<dbReference type="Gene3D" id="3.30.60.30">
    <property type="match status" value="1"/>
</dbReference>
<accession>A0A7R8UQS4</accession>
<dbReference type="OrthoDB" id="126772at2759"/>
<dbReference type="CDD" id="cd00104">
    <property type="entry name" value="KAZAL_FS"/>
    <property type="match status" value="1"/>
</dbReference>
<reference evidence="2 3" key="1">
    <citation type="submission" date="2020-11" db="EMBL/GenBank/DDBJ databases">
        <authorList>
            <person name="Wallbank WR R."/>
            <person name="Pardo Diaz C."/>
            <person name="Kozak K."/>
            <person name="Martin S."/>
            <person name="Jiggins C."/>
            <person name="Moest M."/>
            <person name="Warren A I."/>
            <person name="Generalovic N T."/>
            <person name="Byers J.R.P. K."/>
            <person name="Montejo-Kovacevich G."/>
            <person name="Yen C E."/>
        </authorList>
    </citation>
    <scope>NUCLEOTIDE SEQUENCE [LARGE SCALE GENOMIC DNA]</scope>
</reference>
<dbReference type="InterPro" id="IPR036058">
    <property type="entry name" value="Kazal_dom_sf"/>
</dbReference>